<protein>
    <submittedName>
        <fullName evidence="1">Uncharacterized protein</fullName>
    </submittedName>
</protein>
<dbReference type="KEGG" id="pbp:STSP1_01867"/>
<organism evidence="1 2">
    <name type="scientific">Sedimentisphaera salicampi</name>
    <dbReference type="NCBI Taxonomy" id="1941349"/>
    <lineage>
        <taxon>Bacteria</taxon>
        <taxon>Pseudomonadati</taxon>
        <taxon>Planctomycetota</taxon>
        <taxon>Phycisphaerae</taxon>
        <taxon>Sedimentisphaerales</taxon>
        <taxon>Sedimentisphaeraceae</taxon>
        <taxon>Sedimentisphaera</taxon>
    </lineage>
</organism>
<reference evidence="2" key="1">
    <citation type="submission" date="2017-04" db="EMBL/GenBank/DDBJ databases">
        <title>Comparative genomics and description of representatives of a novel lineage of planctomycetes thriving in anoxic sediments.</title>
        <authorList>
            <person name="Spring S."/>
            <person name="Bunk B."/>
            <person name="Sproer C."/>
        </authorList>
    </citation>
    <scope>NUCLEOTIDE SEQUENCE [LARGE SCALE GENOMIC DNA]</scope>
    <source>
        <strain evidence="2">ST-PulAB-D4</strain>
    </source>
</reference>
<proteinExistence type="predicted"/>
<dbReference type="EMBL" id="CP021023">
    <property type="protein sequence ID" value="ARN57458.1"/>
    <property type="molecule type" value="Genomic_DNA"/>
</dbReference>
<name>A0A1W6LNU0_9BACT</name>
<dbReference type="AlphaFoldDB" id="A0A1W6LNU0"/>
<evidence type="ECO:0000313" key="2">
    <source>
        <dbReference type="Proteomes" id="UP000193334"/>
    </source>
</evidence>
<accession>A0A1W6LNU0</accession>
<dbReference type="RefSeq" id="WP_161491699.1">
    <property type="nucleotide sequence ID" value="NZ_CP021023.1"/>
</dbReference>
<dbReference type="Proteomes" id="UP000193334">
    <property type="component" value="Chromosome"/>
</dbReference>
<sequence>MSILTGIGLYAAIAMTLTKPLLCKDLQNLLSNSYENPCRGQKKIPNVKIRDIP</sequence>
<gene>
    <name evidence="1" type="ORF">STSP1_01867</name>
</gene>
<keyword evidence="2" id="KW-1185">Reference proteome</keyword>
<evidence type="ECO:0000313" key="1">
    <source>
        <dbReference type="EMBL" id="ARN57458.1"/>
    </source>
</evidence>